<keyword evidence="2" id="KW-1185">Reference proteome</keyword>
<dbReference type="Proteomes" id="UP001208114">
    <property type="component" value="Unassembled WGS sequence"/>
</dbReference>
<comment type="caution">
    <text evidence="1">The sequence shown here is derived from an EMBL/GenBank/DDBJ whole genome shotgun (WGS) entry which is preliminary data.</text>
</comment>
<protein>
    <submittedName>
        <fullName evidence="1">Uncharacterized protein</fullName>
    </submittedName>
</protein>
<evidence type="ECO:0000313" key="2">
    <source>
        <dbReference type="Proteomes" id="UP001208114"/>
    </source>
</evidence>
<dbReference type="EMBL" id="JAOTEN010000001">
    <property type="protein sequence ID" value="MCU7612974.1"/>
    <property type="molecule type" value="Genomic_DNA"/>
</dbReference>
<reference evidence="2" key="1">
    <citation type="submission" date="2023-07" db="EMBL/GenBank/DDBJ databases">
        <title>Chryseobacterium sp. GMJ5 Genome sequencing and assembly.</title>
        <authorList>
            <person name="Jung Y."/>
        </authorList>
    </citation>
    <scope>NUCLEOTIDE SEQUENCE [LARGE SCALE GENOMIC DNA]</scope>
    <source>
        <strain evidence="2">GMJ5</strain>
    </source>
</reference>
<sequence>MELKILKDWKIYTGQEQDNPYDYISSNINPEDIYLIGKYIYFPDIIAHEKGFFLKEKISDELYNVWFNKLNGDIQEVEKVINHLHIYDLFGHFNEVIDEAIFLEIASQIKLSWEFYLKYKFPVKEFVIDFNKNDYGPTITFYCKRK</sequence>
<proteinExistence type="predicted"/>
<accession>A0ABT2VTQ0</accession>
<dbReference type="RefSeq" id="WP_262988826.1">
    <property type="nucleotide sequence ID" value="NZ_JAOTEN010000001.1"/>
</dbReference>
<organism evidence="1 2">
    <name type="scientific">Chryseobacterium gilvum</name>
    <dbReference type="NCBI Taxonomy" id="2976534"/>
    <lineage>
        <taxon>Bacteria</taxon>
        <taxon>Pseudomonadati</taxon>
        <taxon>Bacteroidota</taxon>
        <taxon>Flavobacteriia</taxon>
        <taxon>Flavobacteriales</taxon>
        <taxon>Weeksellaceae</taxon>
        <taxon>Chryseobacterium group</taxon>
        <taxon>Chryseobacterium</taxon>
    </lineage>
</organism>
<evidence type="ECO:0000313" key="1">
    <source>
        <dbReference type="EMBL" id="MCU7612974.1"/>
    </source>
</evidence>
<gene>
    <name evidence="1" type="ORF">N0B16_00835</name>
</gene>
<name>A0ABT2VTQ0_9FLAO</name>